<evidence type="ECO:0000313" key="8">
    <source>
        <dbReference type="EMBL" id="DAE30663.1"/>
    </source>
</evidence>
<keyword evidence="2" id="KW-0731">Sigma factor</keyword>
<organism evidence="8">
    <name type="scientific">virus sp. ctML55</name>
    <dbReference type="NCBI Taxonomy" id="2827627"/>
    <lineage>
        <taxon>Viruses</taxon>
    </lineage>
</organism>
<feature type="domain" description="RNA polymerase sigma-70 region 3" evidence="5">
    <location>
        <begin position="135"/>
        <end position="201"/>
    </location>
</feature>
<dbReference type="InterPro" id="IPR050239">
    <property type="entry name" value="Sigma-70_RNA_pol_init_factors"/>
</dbReference>
<dbReference type="NCBIfam" id="TIGR02937">
    <property type="entry name" value="sigma70-ECF"/>
    <property type="match status" value="1"/>
</dbReference>
<evidence type="ECO:0000256" key="3">
    <source>
        <dbReference type="ARBA" id="ARBA00023125"/>
    </source>
</evidence>
<evidence type="ECO:0000259" key="5">
    <source>
        <dbReference type="Pfam" id="PF04539"/>
    </source>
</evidence>
<evidence type="ECO:0000256" key="2">
    <source>
        <dbReference type="ARBA" id="ARBA00023082"/>
    </source>
</evidence>
<dbReference type="InterPro" id="IPR007630">
    <property type="entry name" value="RNA_pol_sigma70_r4"/>
</dbReference>
<evidence type="ECO:0000259" key="7">
    <source>
        <dbReference type="Pfam" id="PF04545"/>
    </source>
</evidence>
<keyword evidence="3" id="KW-0238">DNA-binding</keyword>
<keyword evidence="4" id="KW-0804">Transcription</keyword>
<dbReference type="InterPro" id="IPR007624">
    <property type="entry name" value="RNA_pol_sigma70_r3"/>
</dbReference>
<dbReference type="Gene3D" id="1.10.10.10">
    <property type="entry name" value="Winged helix-like DNA-binding domain superfamily/Winged helix DNA-binding domain"/>
    <property type="match status" value="2"/>
</dbReference>
<feature type="domain" description="RNA polymerase sigma-70 region 2" evidence="6">
    <location>
        <begin position="52"/>
        <end position="115"/>
    </location>
</feature>
<dbReference type="PANTHER" id="PTHR30603:SF47">
    <property type="entry name" value="RNA POLYMERASE SIGMA FACTOR SIGD, CHLOROPLASTIC"/>
    <property type="match status" value="1"/>
</dbReference>
<dbReference type="PRINTS" id="PR00046">
    <property type="entry name" value="SIGMA70FCT"/>
</dbReference>
<evidence type="ECO:0000256" key="4">
    <source>
        <dbReference type="ARBA" id="ARBA00023163"/>
    </source>
</evidence>
<dbReference type="SUPFAM" id="SSF88659">
    <property type="entry name" value="Sigma3 and sigma4 domains of RNA polymerase sigma factors"/>
    <property type="match status" value="2"/>
</dbReference>
<dbReference type="InterPro" id="IPR014284">
    <property type="entry name" value="RNA_pol_sigma-70_dom"/>
</dbReference>
<dbReference type="GO" id="GO:0003677">
    <property type="term" value="F:DNA binding"/>
    <property type="evidence" value="ECO:0007669"/>
    <property type="project" value="UniProtKB-KW"/>
</dbReference>
<sequence>MSKKIIFTDRSDSLLTSYLRDISKYKILDSTEVTRLICEAQKGDDVAREQVIKSNLRFVVTIAKQFQNRGIPLMDLISSGNEGLMKAIDKFDPERGVTFLSYAVWWIRQSIYNSIYWQAREIRLPMSQQLLVISILDATNKFLQSHDRNPSSEEISEMTDIPREQIDYLAQFSNKLVSVDDFIGGDEENSQVCDIIPDGEDPLDEQVNKSYVTKELENLLSKLTIREHDLICMLFGIGMAPVNPKIIADMYGVGGERIRQMKEGALAKLRRRFSNQLKNLM</sequence>
<accession>A0A8S5RH08</accession>
<reference evidence="8" key="1">
    <citation type="journal article" date="2021" name="Proc. Natl. Acad. Sci. U.S.A.">
        <title>A Catalog of Tens of Thousands of Viruses from Human Metagenomes Reveals Hidden Associations with Chronic Diseases.</title>
        <authorList>
            <person name="Tisza M.J."/>
            <person name="Buck C.B."/>
        </authorList>
    </citation>
    <scope>NUCLEOTIDE SEQUENCE</scope>
    <source>
        <strain evidence="8">CtML55</strain>
    </source>
</reference>
<dbReference type="EMBL" id="BK059105">
    <property type="protein sequence ID" value="DAE30663.1"/>
    <property type="molecule type" value="Genomic_DNA"/>
</dbReference>
<dbReference type="SUPFAM" id="SSF88946">
    <property type="entry name" value="Sigma2 domain of RNA polymerase sigma factors"/>
    <property type="match status" value="1"/>
</dbReference>
<dbReference type="InterPro" id="IPR000943">
    <property type="entry name" value="RNA_pol_sigma70"/>
</dbReference>
<dbReference type="PANTHER" id="PTHR30603">
    <property type="entry name" value="RNA POLYMERASE SIGMA FACTOR RPO"/>
    <property type="match status" value="1"/>
</dbReference>
<dbReference type="InterPro" id="IPR013325">
    <property type="entry name" value="RNA_pol_sigma_r2"/>
</dbReference>
<dbReference type="InterPro" id="IPR036388">
    <property type="entry name" value="WH-like_DNA-bd_sf"/>
</dbReference>
<proteinExistence type="predicted"/>
<dbReference type="Gene3D" id="1.10.601.10">
    <property type="entry name" value="RNA Polymerase Primary Sigma Factor"/>
    <property type="match status" value="1"/>
</dbReference>
<dbReference type="GO" id="GO:0006352">
    <property type="term" value="P:DNA-templated transcription initiation"/>
    <property type="evidence" value="ECO:0007669"/>
    <property type="project" value="InterPro"/>
</dbReference>
<dbReference type="Pfam" id="PF04542">
    <property type="entry name" value="Sigma70_r2"/>
    <property type="match status" value="1"/>
</dbReference>
<evidence type="ECO:0000259" key="6">
    <source>
        <dbReference type="Pfam" id="PF04542"/>
    </source>
</evidence>
<name>A0A8S5RH08_9VIRU</name>
<dbReference type="InterPro" id="IPR013324">
    <property type="entry name" value="RNA_pol_sigma_r3/r4-like"/>
</dbReference>
<evidence type="ECO:0000256" key="1">
    <source>
        <dbReference type="ARBA" id="ARBA00023015"/>
    </source>
</evidence>
<dbReference type="GO" id="GO:0016987">
    <property type="term" value="F:sigma factor activity"/>
    <property type="evidence" value="ECO:0007669"/>
    <property type="project" value="UniProtKB-KW"/>
</dbReference>
<feature type="domain" description="RNA polymerase sigma-70 region 4" evidence="7">
    <location>
        <begin position="219"/>
        <end position="270"/>
    </location>
</feature>
<dbReference type="Pfam" id="PF04539">
    <property type="entry name" value="Sigma70_r3"/>
    <property type="match status" value="1"/>
</dbReference>
<dbReference type="Pfam" id="PF04545">
    <property type="entry name" value="Sigma70_r4"/>
    <property type="match status" value="1"/>
</dbReference>
<protein>
    <submittedName>
        <fullName evidence="8">DNA directed RNA polymerase subunit</fullName>
    </submittedName>
</protein>
<keyword evidence="1" id="KW-0805">Transcription regulation</keyword>
<dbReference type="InterPro" id="IPR007627">
    <property type="entry name" value="RNA_pol_sigma70_r2"/>
</dbReference>